<dbReference type="InterPro" id="IPR011008">
    <property type="entry name" value="Dimeric_a/b-barrel"/>
</dbReference>
<sequence>MWILELAFSPTDERLAARPAHRERLAALREAGTVYLAGPLADDSGAVIVFDVGDRAAVDEVIAQDPYYRTPGVRVSGVREWRPLWS</sequence>
<proteinExistence type="inferred from homology"/>
<dbReference type="Proteomes" id="UP001143480">
    <property type="component" value="Unassembled WGS sequence"/>
</dbReference>
<evidence type="ECO:0000256" key="1">
    <source>
        <dbReference type="ARBA" id="ARBA00007689"/>
    </source>
</evidence>
<dbReference type="Gene3D" id="3.30.70.1060">
    <property type="entry name" value="Dimeric alpha+beta barrel"/>
    <property type="match status" value="1"/>
</dbReference>
<comment type="caution">
    <text evidence="3">The sequence shown here is derived from an EMBL/GenBank/DDBJ whole genome shotgun (WGS) entry which is preliminary data.</text>
</comment>
<comment type="similarity">
    <text evidence="1">Belongs to the YciI family.</text>
</comment>
<evidence type="ECO:0000313" key="4">
    <source>
        <dbReference type="Proteomes" id="UP001143480"/>
    </source>
</evidence>
<accession>A0A9W6NL00</accession>
<dbReference type="RefSeq" id="WP_261964112.1">
    <property type="nucleotide sequence ID" value="NZ_BAAAXA010000003.1"/>
</dbReference>
<dbReference type="SUPFAM" id="SSF54909">
    <property type="entry name" value="Dimeric alpha+beta barrel"/>
    <property type="match status" value="1"/>
</dbReference>
<evidence type="ECO:0000313" key="3">
    <source>
        <dbReference type="EMBL" id="GLL01435.1"/>
    </source>
</evidence>
<dbReference type="EMBL" id="BSFP01000015">
    <property type="protein sequence ID" value="GLL01435.1"/>
    <property type="molecule type" value="Genomic_DNA"/>
</dbReference>
<reference evidence="3" key="1">
    <citation type="journal article" date="2014" name="Int. J. Syst. Evol. Microbiol.">
        <title>Complete genome sequence of Corynebacterium casei LMG S-19264T (=DSM 44701T), isolated from a smear-ripened cheese.</title>
        <authorList>
            <consortium name="US DOE Joint Genome Institute (JGI-PGF)"/>
            <person name="Walter F."/>
            <person name="Albersmeier A."/>
            <person name="Kalinowski J."/>
            <person name="Ruckert C."/>
        </authorList>
    </citation>
    <scope>NUCLEOTIDE SEQUENCE</scope>
    <source>
        <strain evidence="3">VKM Ac-1321</strain>
    </source>
</reference>
<protein>
    <recommendedName>
        <fullName evidence="2">YCII-related domain-containing protein</fullName>
    </recommendedName>
</protein>
<dbReference type="InterPro" id="IPR005545">
    <property type="entry name" value="YCII"/>
</dbReference>
<dbReference type="AlphaFoldDB" id="A0A9W6NL00"/>
<organism evidence="3 4">
    <name type="scientific">Dactylosporangium matsuzakiense</name>
    <dbReference type="NCBI Taxonomy" id="53360"/>
    <lineage>
        <taxon>Bacteria</taxon>
        <taxon>Bacillati</taxon>
        <taxon>Actinomycetota</taxon>
        <taxon>Actinomycetes</taxon>
        <taxon>Micromonosporales</taxon>
        <taxon>Micromonosporaceae</taxon>
        <taxon>Dactylosporangium</taxon>
    </lineage>
</organism>
<reference evidence="3" key="2">
    <citation type="submission" date="2023-01" db="EMBL/GenBank/DDBJ databases">
        <authorList>
            <person name="Sun Q."/>
            <person name="Evtushenko L."/>
        </authorList>
    </citation>
    <scope>NUCLEOTIDE SEQUENCE</scope>
    <source>
        <strain evidence="3">VKM Ac-1321</strain>
    </source>
</reference>
<dbReference type="Pfam" id="PF03795">
    <property type="entry name" value="YCII"/>
    <property type="match status" value="1"/>
</dbReference>
<name>A0A9W6NL00_9ACTN</name>
<keyword evidence="4" id="KW-1185">Reference proteome</keyword>
<evidence type="ECO:0000259" key="2">
    <source>
        <dbReference type="Pfam" id="PF03795"/>
    </source>
</evidence>
<gene>
    <name evidence="3" type="ORF">GCM10017581_031760</name>
</gene>
<feature type="domain" description="YCII-related" evidence="2">
    <location>
        <begin position="11"/>
        <end position="82"/>
    </location>
</feature>